<keyword evidence="1" id="KW-0812">Transmembrane</keyword>
<reference evidence="2 3" key="1">
    <citation type="submission" date="2018-03" db="EMBL/GenBank/DDBJ databases">
        <title>Genomic Encyclopedia of Archaeal and Bacterial Type Strains, Phase II (KMG-II): from individual species to whole genera.</title>
        <authorList>
            <person name="Goeker M."/>
        </authorList>
    </citation>
    <scope>NUCLEOTIDE SEQUENCE [LARGE SCALE GENOMIC DNA]</scope>
    <source>
        <strain evidence="2 3">DSM 19711</strain>
    </source>
</reference>
<evidence type="ECO:0000313" key="2">
    <source>
        <dbReference type="EMBL" id="PRY14576.1"/>
    </source>
</evidence>
<feature type="transmembrane region" description="Helical" evidence="1">
    <location>
        <begin position="103"/>
        <end position="121"/>
    </location>
</feature>
<feature type="transmembrane region" description="Helical" evidence="1">
    <location>
        <begin position="39"/>
        <end position="64"/>
    </location>
</feature>
<proteinExistence type="predicted"/>
<keyword evidence="3" id="KW-1185">Reference proteome</keyword>
<gene>
    <name evidence="2" type="ORF">CLV37_106134</name>
</gene>
<dbReference type="Proteomes" id="UP000238083">
    <property type="component" value="Unassembled WGS sequence"/>
</dbReference>
<comment type="caution">
    <text evidence="2">The sequence shown here is derived from an EMBL/GenBank/DDBJ whole genome shotgun (WGS) entry which is preliminary data.</text>
</comment>
<feature type="transmembrane region" description="Helical" evidence="1">
    <location>
        <begin position="76"/>
        <end position="97"/>
    </location>
</feature>
<organism evidence="2 3">
    <name type="scientific">Kineococcus rhizosphaerae</name>
    <dbReference type="NCBI Taxonomy" id="559628"/>
    <lineage>
        <taxon>Bacteria</taxon>
        <taxon>Bacillati</taxon>
        <taxon>Actinomycetota</taxon>
        <taxon>Actinomycetes</taxon>
        <taxon>Kineosporiales</taxon>
        <taxon>Kineosporiaceae</taxon>
        <taxon>Kineococcus</taxon>
    </lineage>
</organism>
<sequence>MAWGAGCGAVLGGLYFPVAAVLAALNGASGEVGTVVLGLLPAAAAGALVGVLAAMAASGLVALVPRRRRRGWGLTLGAAVLAAVVSGAAPGAVAYVSDGDFPSGWAAVVAAVALLPAVWVLRRLVREPAEPTPR</sequence>
<name>A0A2T0R3F7_9ACTN</name>
<dbReference type="EMBL" id="PVZF01000006">
    <property type="protein sequence ID" value="PRY14576.1"/>
    <property type="molecule type" value="Genomic_DNA"/>
</dbReference>
<accession>A0A2T0R3F7</accession>
<keyword evidence="1" id="KW-0472">Membrane</keyword>
<evidence type="ECO:0000313" key="3">
    <source>
        <dbReference type="Proteomes" id="UP000238083"/>
    </source>
</evidence>
<evidence type="ECO:0000256" key="1">
    <source>
        <dbReference type="SAM" id="Phobius"/>
    </source>
</evidence>
<dbReference type="AlphaFoldDB" id="A0A2T0R3F7"/>
<keyword evidence="1" id="KW-1133">Transmembrane helix</keyword>
<protein>
    <submittedName>
        <fullName evidence="2">Uncharacterized protein</fullName>
    </submittedName>
</protein>